<dbReference type="AlphaFoldDB" id="A0A9D5DA14"/>
<evidence type="ECO:0000256" key="6">
    <source>
        <dbReference type="ARBA" id="ARBA00022729"/>
    </source>
</evidence>
<evidence type="ECO:0000259" key="13">
    <source>
        <dbReference type="SMART" id="SM00835"/>
    </source>
</evidence>
<dbReference type="FunFam" id="2.60.120.10:FF:000047">
    <property type="entry name" value="Auxin-binding protein ABP19a"/>
    <property type="match status" value="1"/>
</dbReference>
<evidence type="ECO:0000256" key="12">
    <source>
        <dbReference type="RuleBase" id="RU366015"/>
    </source>
</evidence>
<comment type="caution">
    <text evidence="14">The sequence shown here is derived from an EMBL/GenBank/DDBJ whole genome shotgun (WGS) entry which is preliminary data.</text>
</comment>
<keyword evidence="3 12" id="KW-0052">Apoplast</keyword>
<dbReference type="InterPro" id="IPR001929">
    <property type="entry name" value="Germin"/>
</dbReference>
<dbReference type="Pfam" id="PF00190">
    <property type="entry name" value="Cupin_1"/>
    <property type="match status" value="1"/>
</dbReference>
<evidence type="ECO:0000256" key="8">
    <source>
        <dbReference type="ARBA" id="ARBA00023211"/>
    </source>
</evidence>
<feature type="binding site" evidence="10">
    <location>
        <position position="151"/>
    </location>
    <ligand>
        <name>Mn(2+)</name>
        <dbReference type="ChEBI" id="CHEBI:29035"/>
    </ligand>
</feature>
<evidence type="ECO:0000256" key="3">
    <source>
        <dbReference type="ARBA" id="ARBA00022523"/>
    </source>
</evidence>
<dbReference type="InterPro" id="IPR014710">
    <property type="entry name" value="RmlC-like_jellyroll"/>
</dbReference>
<keyword evidence="15" id="KW-1185">Reference proteome</keyword>
<keyword evidence="6" id="KW-0732">Signal</keyword>
<dbReference type="InterPro" id="IPR019780">
    <property type="entry name" value="Germin_Mn-BS"/>
</dbReference>
<dbReference type="PRINTS" id="PR00325">
    <property type="entry name" value="GERMIN"/>
</dbReference>
<keyword evidence="4 12" id="KW-0964">Secreted</keyword>
<evidence type="ECO:0000313" key="14">
    <source>
        <dbReference type="EMBL" id="KAJ0987599.1"/>
    </source>
</evidence>
<proteinExistence type="inferred from homology"/>
<dbReference type="Proteomes" id="UP001085076">
    <property type="component" value="Miscellaneous, Linkage group lg01"/>
</dbReference>
<feature type="binding site" evidence="10">
    <location>
        <position position="149"/>
    </location>
    <ligand>
        <name>Mn(2+)</name>
        <dbReference type="ChEBI" id="CHEBI:29035"/>
    </ligand>
</feature>
<evidence type="ECO:0000256" key="2">
    <source>
        <dbReference type="ARBA" id="ARBA00007456"/>
    </source>
</evidence>
<evidence type="ECO:0000256" key="9">
    <source>
        <dbReference type="PIRSR" id="PIRSR601929-1"/>
    </source>
</evidence>
<dbReference type="GO" id="GO:0048046">
    <property type="term" value="C:apoplast"/>
    <property type="evidence" value="ECO:0007669"/>
    <property type="project" value="UniProtKB-SubCell"/>
</dbReference>
<dbReference type="SMART" id="SM00835">
    <property type="entry name" value="Cupin_1"/>
    <property type="match status" value="1"/>
</dbReference>
<evidence type="ECO:0000256" key="4">
    <source>
        <dbReference type="ARBA" id="ARBA00022525"/>
    </source>
</evidence>
<feature type="disulfide bond" evidence="11">
    <location>
        <begin position="72"/>
        <end position="87"/>
    </location>
</feature>
<evidence type="ECO:0000256" key="10">
    <source>
        <dbReference type="PIRSR" id="PIRSR601929-2"/>
    </source>
</evidence>
<dbReference type="PANTHER" id="PTHR31238">
    <property type="entry name" value="GERMIN-LIKE PROTEIN SUBFAMILY 3 MEMBER 3"/>
    <property type="match status" value="1"/>
</dbReference>
<dbReference type="InterPro" id="IPR011051">
    <property type="entry name" value="RmlC_Cupin_sf"/>
</dbReference>
<dbReference type="CDD" id="cd02241">
    <property type="entry name" value="cupin_OxOx"/>
    <property type="match status" value="1"/>
</dbReference>
<dbReference type="SUPFAM" id="SSF51182">
    <property type="entry name" value="RmlC-like cupins"/>
    <property type="match status" value="1"/>
</dbReference>
<reference evidence="14" key="2">
    <citation type="journal article" date="2022" name="Hortic Res">
        <title>The genome of Dioscorea zingiberensis sheds light on the biosynthesis, origin and evolution of the medicinally important diosgenin saponins.</title>
        <authorList>
            <person name="Li Y."/>
            <person name="Tan C."/>
            <person name="Li Z."/>
            <person name="Guo J."/>
            <person name="Li S."/>
            <person name="Chen X."/>
            <person name="Wang C."/>
            <person name="Dai X."/>
            <person name="Yang H."/>
            <person name="Song W."/>
            <person name="Hou L."/>
            <person name="Xu J."/>
            <person name="Tong Z."/>
            <person name="Xu A."/>
            <person name="Yuan X."/>
            <person name="Wang W."/>
            <person name="Yang Q."/>
            <person name="Chen L."/>
            <person name="Sun Z."/>
            <person name="Wang K."/>
            <person name="Pan B."/>
            <person name="Chen J."/>
            <person name="Bao Y."/>
            <person name="Liu F."/>
            <person name="Qi X."/>
            <person name="Gang D.R."/>
            <person name="Wen J."/>
            <person name="Li J."/>
        </authorList>
    </citation>
    <scope>NUCLEOTIDE SEQUENCE</scope>
    <source>
        <strain evidence="14">Dzin_1.0</strain>
    </source>
</reference>
<sequence>MLERNPALALTFASQLRRLMDSTWLQLLRSVGVGLGSNGEDAKAEAELVLVPFQVVLFIISSSNAALVQDFCVGDLSVPEGPAGYSCKTVSDVTTDDFVFTGFRNPANTSNSNKVSVIPAFAAQWPALNGLGISVASVEFAPGGRAPMHTHPAGSELIVITEGAIIAGFISSANKVYYKTLETNDAMIFPQGLIHFQVNVGSVTSKGVVSFSSSNPGLQFTSLSLFGNDLPSEILETVSFIGDAEVKKLKAMLGGTN</sequence>
<gene>
    <name evidence="14" type="ORF">J5N97_005955</name>
</gene>
<evidence type="ECO:0000313" key="15">
    <source>
        <dbReference type="Proteomes" id="UP001085076"/>
    </source>
</evidence>
<evidence type="ECO:0000256" key="5">
    <source>
        <dbReference type="ARBA" id="ARBA00022723"/>
    </source>
</evidence>
<feature type="binding site" evidence="9">
    <location>
        <position position="156"/>
    </location>
    <ligand>
        <name>oxalate</name>
        <dbReference type="ChEBI" id="CHEBI:30623"/>
    </ligand>
</feature>
<protein>
    <recommendedName>
        <fullName evidence="12">Germin-like protein</fullName>
    </recommendedName>
</protein>
<evidence type="ECO:0000256" key="7">
    <source>
        <dbReference type="ARBA" id="ARBA00023157"/>
    </source>
</evidence>
<accession>A0A9D5DA14</accession>
<dbReference type="OrthoDB" id="1921208at2759"/>
<feature type="domain" description="Cupin type-1" evidence="13">
    <location>
        <begin position="101"/>
        <end position="247"/>
    </location>
</feature>
<feature type="binding site" evidence="10">
    <location>
        <position position="156"/>
    </location>
    <ligand>
        <name>Mn(2+)</name>
        <dbReference type="ChEBI" id="CHEBI:29035"/>
    </ligand>
</feature>
<keyword evidence="8 9" id="KW-0464">Manganese</keyword>
<dbReference type="InterPro" id="IPR006045">
    <property type="entry name" value="Cupin_1"/>
</dbReference>
<reference evidence="14" key="1">
    <citation type="submission" date="2021-03" db="EMBL/GenBank/DDBJ databases">
        <authorList>
            <person name="Li Z."/>
            <person name="Yang C."/>
        </authorList>
    </citation>
    <scope>NUCLEOTIDE SEQUENCE</scope>
    <source>
        <strain evidence="14">Dzin_1.0</strain>
        <tissue evidence="14">Leaf</tissue>
    </source>
</reference>
<evidence type="ECO:0000256" key="11">
    <source>
        <dbReference type="PIRSR" id="PIRSR601929-3"/>
    </source>
</evidence>
<dbReference type="EMBL" id="JAGGNH010000001">
    <property type="protein sequence ID" value="KAJ0987599.1"/>
    <property type="molecule type" value="Genomic_DNA"/>
</dbReference>
<keyword evidence="5 9" id="KW-0479">Metal-binding</keyword>
<dbReference type="Gene3D" id="2.60.120.10">
    <property type="entry name" value="Jelly Rolls"/>
    <property type="match status" value="1"/>
</dbReference>
<keyword evidence="7 11" id="KW-1015">Disulfide bond</keyword>
<dbReference type="GO" id="GO:0030145">
    <property type="term" value="F:manganese ion binding"/>
    <property type="evidence" value="ECO:0007669"/>
    <property type="project" value="UniProtKB-UniRule"/>
</dbReference>
<feature type="binding site" evidence="10">
    <location>
        <position position="195"/>
    </location>
    <ligand>
        <name>Mn(2+)</name>
        <dbReference type="ChEBI" id="CHEBI:29035"/>
    </ligand>
</feature>
<comment type="subcellular location">
    <subcellularLocation>
        <location evidence="1 12">Secreted</location>
        <location evidence="1 12">Extracellular space</location>
        <location evidence="1 12">Apoplast</location>
    </subcellularLocation>
</comment>
<dbReference type="PROSITE" id="PS00725">
    <property type="entry name" value="GERMIN"/>
    <property type="match status" value="1"/>
</dbReference>
<comment type="similarity">
    <text evidence="2 12">Belongs to the germin family.</text>
</comment>
<feature type="binding site" evidence="9">
    <location>
        <position position="151"/>
    </location>
    <ligand>
        <name>oxalate</name>
        <dbReference type="ChEBI" id="CHEBI:30623"/>
    </ligand>
</feature>
<evidence type="ECO:0000256" key="1">
    <source>
        <dbReference type="ARBA" id="ARBA00004271"/>
    </source>
</evidence>
<organism evidence="14 15">
    <name type="scientific">Dioscorea zingiberensis</name>
    <dbReference type="NCBI Taxonomy" id="325984"/>
    <lineage>
        <taxon>Eukaryota</taxon>
        <taxon>Viridiplantae</taxon>
        <taxon>Streptophyta</taxon>
        <taxon>Embryophyta</taxon>
        <taxon>Tracheophyta</taxon>
        <taxon>Spermatophyta</taxon>
        <taxon>Magnoliopsida</taxon>
        <taxon>Liliopsida</taxon>
        <taxon>Dioscoreales</taxon>
        <taxon>Dioscoreaceae</taxon>
        <taxon>Dioscorea</taxon>
    </lineage>
</organism>
<name>A0A9D5DA14_9LILI</name>